<evidence type="ECO:0000256" key="6">
    <source>
        <dbReference type="ARBA" id="ARBA00023163"/>
    </source>
</evidence>
<evidence type="ECO:0000256" key="4">
    <source>
        <dbReference type="ARBA" id="ARBA00023015"/>
    </source>
</evidence>
<evidence type="ECO:0000256" key="8">
    <source>
        <dbReference type="SAM" id="MobiDB-lite"/>
    </source>
</evidence>
<keyword evidence="2" id="KW-0521">NADP</keyword>
<dbReference type="PRINTS" id="PR00081">
    <property type="entry name" value="GDHRDH"/>
</dbReference>
<dbReference type="InterPro" id="IPR002347">
    <property type="entry name" value="SDR_fam"/>
</dbReference>
<dbReference type="PRINTS" id="PR00080">
    <property type="entry name" value="SDRFAMILY"/>
</dbReference>
<dbReference type="RefSeq" id="XP_024670188.1">
    <property type="nucleotide sequence ID" value="XM_024815281.1"/>
</dbReference>
<dbReference type="EMBL" id="KZ559154">
    <property type="protein sequence ID" value="PLB36176.1"/>
    <property type="molecule type" value="Genomic_DNA"/>
</dbReference>
<organism evidence="10 11">
    <name type="scientific">Aspergillus candidus</name>
    <dbReference type="NCBI Taxonomy" id="41067"/>
    <lineage>
        <taxon>Eukaryota</taxon>
        <taxon>Fungi</taxon>
        <taxon>Dikarya</taxon>
        <taxon>Ascomycota</taxon>
        <taxon>Pezizomycotina</taxon>
        <taxon>Eurotiomycetes</taxon>
        <taxon>Eurotiomycetidae</taxon>
        <taxon>Eurotiales</taxon>
        <taxon>Aspergillaceae</taxon>
        <taxon>Aspergillus</taxon>
        <taxon>Aspergillus subgen. Circumdati</taxon>
    </lineage>
</organism>
<feature type="compositionally biased region" description="Basic residues" evidence="8">
    <location>
        <begin position="102"/>
        <end position="114"/>
    </location>
</feature>
<gene>
    <name evidence="10" type="ORF">BDW47DRAFT_118999</name>
</gene>
<dbReference type="GO" id="GO:0006633">
    <property type="term" value="P:fatty acid biosynthetic process"/>
    <property type="evidence" value="ECO:0007669"/>
    <property type="project" value="TreeGrafter"/>
</dbReference>
<keyword evidence="4" id="KW-0805">Transcription regulation</keyword>
<dbReference type="Pfam" id="PF00106">
    <property type="entry name" value="adh_short"/>
    <property type="match status" value="1"/>
</dbReference>
<dbReference type="PROSITE" id="PS50048">
    <property type="entry name" value="ZN2_CY6_FUNGAL_2"/>
    <property type="match status" value="1"/>
</dbReference>
<evidence type="ECO:0000256" key="7">
    <source>
        <dbReference type="ARBA" id="ARBA00023242"/>
    </source>
</evidence>
<dbReference type="InterPro" id="IPR036864">
    <property type="entry name" value="Zn2-C6_fun-type_DNA-bd_sf"/>
</dbReference>
<evidence type="ECO:0000259" key="9">
    <source>
        <dbReference type="PROSITE" id="PS50048"/>
    </source>
</evidence>
<dbReference type="Proteomes" id="UP000234585">
    <property type="component" value="Unassembled WGS sequence"/>
</dbReference>
<accession>A0A2I2F6G2</accession>
<keyword evidence="7" id="KW-0539">Nucleus</keyword>
<dbReference type="SMART" id="SM00822">
    <property type="entry name" value="PKS_KR"/>
    <property type="match status" value="1"/>
</dbReference>
<evidence type="ECO:0000256" key="1">
    <source>
        <dbReference type="ARBA" id="ARBA00006484"/>
    </source>
</evidence>
<feature type="compositionally biased region" description="Low complexity" evidence="8">
    <location>
        <begin position="148"/>
        <end position="160"/>
    </location>
</feature>
<dbReference type="OrthoDB" id="1393670at2759"/>
<dbReference type="GO" id="GO:0003677">
    <property type="term" value="F:DNA binding"/>
    <property type="evidence" value="ECO:0007669"/>
    <property type="project" value="UniProtKB-KW"/>
</dbReference>
<evidence type="ECO:0000256" key="5">
    <source>
        <dbReference type="ARBA" id="ARBA00023125"/>
    </source>
</evidence>
<dbReference type="GO" id="GO:0016616">
    <property type="term" value="F:oxidoreductase activity, acting on the CH-OH group of donors, NAD or NADP as acceptor"/>
    <property type="evidence" value="ECO:0007669"/>
    <property type="project" value="TreeGrafter"/>
</dbReference>
<dbReference type="STRING" id="41067.A0A2I2F6G2"/>
<evidence type="ECO:0000256" key="3">
    <source>
        <dbReference type="ARBA" id="ARBA00023002"/>
    </source>
</evidence>
<sequence>MLTEPNHTGNAADAPKLRAACENCRQSKVKCNLSGKNTCIRCLRHGLHCRYRVANRSGKPKGSKNRATLRKLGQLQEEKLLSADDLDKAFPAIGPARYPGDHHHHHHHHHHRWSRPAQQPPPPPSSSSPDRRGSSASSILQAPTYEASSHSESPDSQSHEATMLLTSPVEYGSPFGDGLPTGGGREEGLCEPPTSMSPTFLQKEFITKGLTSCPLAVHVPSVPTFPPACDCDEALQIQMAHLRHMAVDTAQLRFDRSLQALRAALVVCQGFLQCGQCHKDSGNLLLAVSTLDVAAQLFSYWVSFEYGASTTPEAMGGGGGDGSVVSYGEYETSPDEARRVRRVLLCGRLAQCQEALGQAKDAVEMGMRTGGMEIGEGSWLLQTVRGHEALIADHQEQKKTKMAARLSQISSHLNFPSGLLANQVAIITGAGQGIGAETARLFANEGAKVVVADIDHDKANAVANAINAASPNRALAVPGDVLNDAYIGELVKKAADFGGGKIHIIVNNAGFTWDGVIHKMTDKQWDTMLAIHGTAPFKLVRAAAPYFRVKDKEPRVIINISSTSGIHGNAGQANYALAKAGVVGLTRTIAKEWGPAFGVRSNTIAFGFVQTRLTAAKEAGAFITTPDGTKVALGIPGKQLDSRRGAQQEAKTPAYPDIPLGRPASPEEAARSVLGVASPLFSYVSGETIRVTGGRNM</sequence>
<feature type="domain" description="Zn(2)-C6 fungal-type" evidence="9">
    <location>
        <begin position="20"/>
        <end position="51"/>
    </location>
</feature>
<keyword evidence="5" id="KW-0238">DNA-binding</keyword>
<dbReference type="PANTHER" id="PTHR42760">
    <property type="entry name" value="SHORT-CHAIN DEHYDROGENASES/REDUCTASES FAMILY MEMBER"/>
    <property type="match status" value="1"/>
</dbReference>
<evidence type="ECO:0000313" key="11">
    <source>
        <dbReference type="Proteomes" id="UP000234585"/>
    </source>
</evidence>
<comment type="similarity">
    <text evidence="1">Belongs to the short-chain dehydrogenases/reductases (SDR) family.</text>
</comment>
<dbReference type="SUPFAM" id="SSF51735">
    <property type="entry name" value="NAD(P)-binding Rossmann-fold domains"/>
    <property type="match status" value="1"/>
</dbReference>
<dbReference type="AlphaFoldDB" id="A0A2I2F6G2"/>
<dbReference type="GO" id="GO:0009893">
    <property type="term" value="P:positive regulation of metabolic process"/>
    <property type="evidence" value="ECO:0007669"/>
    <property type="project" value="UniProtKB-ARBA"/>
</dbReference>
<dbReference type="CDD" id="cd00067">
    <property type="entry name" value="GAL4"/>
    <property type="match status" value="1"/>
</dbReference>
<keyword evidence="3" id="KW-0560">Oxidoreductase</keyword>
<dbReference type="Gene3D" id="3.40.50.720">
    <property type="entry name" value="NAD(P)-binding Rossmann-like Domain"/>
    <property type="match status" value="1"/>
</dbReference>
<evidence type="ECO:0000256" key="2">
    <source>
        <dbReference type="ARBA" id="ARBA00022857"/>
    </source>
</evidence>
<name>A0A2I2F6G2_ASPCN</name>
<dbReference type="SMART" id="SM00066">
    <property type="entry name" value="GAL4"/>
    <property type="match status" value="1"/>
</dbReference>
<keyword evidence="11" id="KW-1185">Reference proteome</keyword>
<dbReference type="InterPro" id="IPR057326">
    <property type="entry name" value="KR_dom"/>
</dbReference>
<evidence type="ECO:0000313" key="10">
    <source>
        <dbReference type="EMBL" id="PLB36176.1"/>
    </source>
</evidence>
<dbReference type="SUPFAM" id="SSF57701">
    <property type="entry name" value="Zn2/Cys6 DNA-binding domain"/>
    <property type="match status" value="1"/>
</dbReference>
<proteinExistence type="inferred from homology"/>
<dbReference type="InterPro" id="IPR001138">
    <property type="entry name" value="Zn2Cys6_DnaBD"/>
</dbReference>
<dbReference type="Pfam" id="PF00172">
    <property type="entry name" value="Zn_clus"/>
    <property type="match status" value="1"/>
</dbReference>
<dbReference type="GeneID" id="36522441"/>
<feature type="region of interest" description="Disordered" evidence="8">
    <location>
        <begin position="92"/>
        <end position="193"/>
    </location>
</feature>
<dbReference type="GO" id="GO:0048038">
    <property type="term" value="F:quinone binding"/>
    <property type="evidence" value="ECO:0007669"/>
    <property type="project" value="TreeGrafter"/>
</dbReference>
<dbReference type="PANTHER" id="PTHR42760:SF133">
    <property type="entry name" value="3-OXOACYL-[ACYL-CARRIER-PROTEIN] REDUCTASE"/>
    <property type="match status" value="1"/>
</dbReference>
<dbReference type="FunFam" id="3.40.50.720:FF:000084">
    <property type="entry name" value="Short-chain dehydrogenase reductase"/>
    <property type="match status" value="1"/>
</dbReference>
<dbReference type="GO" id="GO:0008270">
    <property type="term" value="F:zinc ion binding"/>
    <property type="evidence" value="ECO:0007669"/>
    <property type="project" value="InterPro"/>
</dbReference>
<dbReference type="InterPro" id="IPR036291">
    <property type="entry name" value="NAD(P)-bd_dom_sf"/>
</dbReference>
<dbReference type="GO" id="GO:0000981">
    <property type="term" value="F:DNA-binding transcription factor activity, RNA polymerase II-specific"/>
    <property type="evidence" value="ECO:0007669"/>
    <property type="project" value="InterPro"/>
</dbReference>
<keyword evidence="6" id="KW-0804">Transcription</keyword>
<feature type="region of interest" description="Disordered" evidence="8">
    <location>
        <begin position="639"/>
        <end position="666"/>
    </location>
</feature>
<protein>
    <recommendedName>
        <fullName evidence="9">Zn(2)-C6 fungal-type domain-containing protein</fullName>
    </recommendedName>
</protein>
<reference evidence="10 11" key="1">
    <citation type="submission" date="2017-12" db="EMBL/GenBank/DDBJ databases">
        <authorList>
            <consortium name="DOE Joint Genome Institute"/>
            <person name="Haridas S."/>
            <person name="Kjaerbolling I."/>
            <person name="Vesth T.C."/>
            <person name="Frisvad J.C."/>
            <person name="Nybo J.L."/>
            <person name="Theobald S."/>
            <person name="Kuo A."/>
            <person name="Bowyer P."/>
            <person name="Matsuda Y."/>
            <person name="Mondo S."/>
            <person name="Lyhne E.K."/>
            <person name="Kogle M.E."/>
            <person name="Clum A."/>
            <person name="Lipzen A."/>
            <person name="Salamov A."/>
            <person name="Ngan C.Y."/>
            <person name="Daum C."/>
            <person name="Chiniquy J."/>
            <person name="Barry K."/>
            <person name="LaButti K."/>
            <person name="Simmons B.A."/>
            <person name="Magnuson J.K."/>
            <person name="Mortensen U.H."/>
            <person name="Larsen T.O."/>
            <person name="Grigoriev I.V."/>
            <person name="Baker S.E."/>
            <person name="Andersen M.R."/>
            <person name="Nordberg H.P."/>
            <person name="Cantor M.N."/>
            <person name="Hua S.X."/>
        </authorList>
    </citation>
    <scope>NUCLEOTIDE SEQUENCE [LARGE SCALE GENOMIC DNA]</scope>
    <source>
        <strain evidence="10 11">CBS 102.13</strain>
    </source>
</reference>
<dbReference type="PROSITE" id="PS00463">
    <property type="entry name" value="ZN2_CY6_FUNGAL_1"/>
    <property type="match status" value="1"/>
</dbReference>
<dbReference type="Gene3D" id="4.10.240.10">
    <property type="entry name" value="Zn(2)-C6 fungal-type DNA-binding domain"/>
    <property type="match status" value="1"/>
</dbReference>